<dbReference type="Pfam" id="PF00528">
    <property type="entry name" value="BPD_transp_1"/>
    <property type="match status" value="1"/>
</dbReference>
<dbReference type="GO" id="GO:0005886">
    <property type="term" value="C:plasma membrane"/>
    <property type="evidence" value="ECO:0007669"/>
    <property type="project" value="UniProtKB-SubCell"/>
</dbReference>
<keyword evidence="4 7" id="KW-0812">Transmembrane</keyword>
<evidence type="ECO:0000256" key="4">
    <source>
        <dbReference type="ARBA" id="ARBA00022692"/>
    </source>
</evidence>
<sequence length="325" mass="36189">MSTSLKDSAPQGARLPIRQGRSTKVRRQRVKAAWLFLAPMLIALTLVAGWPLFRTFFLSLTDASLSDLDAANIIGFENYLVYENGLWFGVLADHVWWQSVWNTVYFSIVSVSLEVIFGVIVALILNAEFKGRTIVRAAVLIPWAIPTIVSAQMWAWMLNDQFGIINHLLMMAGIIENPIAWTASATYSMWAVIMVDVWKTIPFVALLVLAALQMLPKDCYEAAEVDGIHPVRVFFKVTLPLITPALMVAVIFRLLDALRVFDVIYVLTSNSTSTMSMSVYARQQLVEFQDVGYGSAASTLLFLIIALATIAYLYVGRNKIQLGGD</sequence>
<dbReference type="PROSITE" id="PS50928">
    <property type="entry name" value="ABC_TM1"/>
    <property type="match status" value="1"/>
</dbReference>
<protein>
    <submittedName>
        <fullName evidence="9">Sugar ABC transporter permease</fullName>
    </submittedName>
</protein>
<dbReference type="EMBL" id="JABFHI010000001">
    <property type="protein sequence ID" value="NOG31038.1"/>
    <property type="molecule type" value="Genomic_DNA"/>
</dbReference>
<evidence type="ECO:0000313" key="9">
    <source>
        <dbReference type="EMBL" id="NOG31038.1"/>
    </source>
</evidence>
<evidence type="ECO:0000256" key="6">
    <source>
        <dbReference type="ARBA" id="ARBA00023136"/>
    </source>
</evidence>
<evidence type="ECO:0000256" key="1">
    <source>
        <dbReference type="ARBA" id="ARBA00004651"/>
    </source>
</evidence>
<evidence type="ECO:0000256" key="2">
    <source>
        <dbReference type="ARBA" id="ARBA00022448"/>
    </source>
</evidence>
<dbReference type="GO" id="GO:0055085">
    <property type="term" value="P:transmembrane transport"/>
    <property type="evidence" value="ECO:0007669"/>
    <property type="project" value="InterPro"/>
</dbReference>
<comment type="caution">
    <text evidence="9">The sequence shown here is derived from an EMBL/GenBank/DDBJ whole genome shotgun (WGS) entry which is preliminary data.</text>
</comment>
<feature type="transmembrane region" description="Helical" evidence="7">
    <location>
        <begin position="233"/>
        <end position="255"/>
    </location>
</feature>
<keyword evidence="3" id="KW-1003">Cell membrane</keyword>
<evidence type="ECO:0000313" key="10">
    <source>
        <dbReference type="Proteomes" id="UP000588806"/>
    </source>
</evidence>
<dbReference type="InterPro" id="IPR035906">
    <property type="entry name" value="MetI-like_sf"/>
</dbReference>
<feature type="transmembrane region" description="Helical" evidence="7">
    <location>
        <begin position="104"/>
        <end position="125"/>
    </location>
</feature>
<gene>
    <name evidence="9" type="ORF">HLB35_03345</name>
</gene>
<dbReference type="PANTHER" id="PTHR43005:SF2">
    <property type="entry name" value="INTEGRAL MEMBRANE SUGAR TRANSPORT PROTEIN"/>
    <property type="match status" value="1"/>
</dbReference>
<evidence type="ECO:0000256" key="5">
    <source>
        <dbReference type="ARBA" id="ARBA00022989"/>
    </source>
</evidence>
<feature type="transmembrane region" description="Helical" evidence="7">
    <location>
        <begin position="293"/>
        <end position="315"/>
    </location>
</feature>
<reference evidence="9 10" key="1">
    <citation type="submission" date="2020-05" db="EMBL/GenBank/DDBJ databases">
        <authorList>
            <person name="Ruan W."/>
            <person name="Jeon C.O."/>
            <person name="Chun B.H."/>
        </authorList>
    </citation>
    <scope>NUCLEOTIDE SEQUENCE [LARGE SCALE GENOMIC DNA]</scope>
    <source>
        <strain evidence="9 10">TBZ9</strain>
    </source>
</reference>
<dbReference type="Gene3D" id="1.10.3720.10">
    <property type="entry name" value="MetI-like"/>
    <property type="match status" value="1"/>
</dbReference>
<dbReference type="SUPFAM" id="SSF161098">
    <property type="entry name" value="MetI-like"/>
    <property type="match status" value="1"/>
</dbReference>
<dbReference type="RefSeq" id="WP_171701472.1">
    <property type="nucleotide sequence ID" value="NZ_JABFHI010000001.1"/>
</dbReference>
<evidence type="ECO:0000256" key="3">
    <source>
        <dbReference type="ARBA" id="ARBA00022475"/>
    </source>
</evidence>
<feature type="domain" description="ABC transmembrane type-1" evidence="8">
    <location>
        <begin position="100"/>
        <end position="312"/>
    </location>
</feature>
<dbReference type="CDD" id="cd06261">
    <property type="entry name" value="TM_PBP2"/>
    <property type="match status" value="1"/>
</dbReference>
<reference evidence="9 10" key="2">
    <citation type="submission" date="2020-06" db="EMBL/GenBank/DDBJ databases">
        <title>Halomonas songnenensis sp. nov., a moderately halophilic bacterium isolated from saline and alkaline soils.</title>
        <authorList>
            <person name="Jiang J."/>
            <person name="Pan Y."/>
        </authorList>
    </citation>
    <scope>NUCLEOTIDE SEQUENCE [LARGE SCALE GENOMIC DNA]</scope>
    <source>
        <strain evidence="9 10">TBZ9</strain>
    </source>
</reference>
<proteinExistence type="inferred from homology"/>
<feature type="transmembrane region" description="Helical" evidence="7">
    <location>
        <begin position="137"/>
        <end position="158"/>
    </location>
</feature>
<evidence type="ECO:0000256" key="7">
    <source>
        <dbReference type="RuleBase" id="RU363032"/>
    </source>
</evidence>
<feature type="transmembrane region" description="Helical" evidence="7">
    <location>
        <begin position="32"/>
        <end position="53"/>
    </location>
</feature>
<organism evidence="9 10">
    <name type="scientific">Vreelandella azerica</name>
    <dbReference type="NCBI Taxonomy" id="2732867"/>
    <lineage>
        <taxon>Bacteria</taxon>
        <taxon>Pseudomonadati</taxon>
        <taxon>Pseudomonadota</taxon>
        <taxon>Gammaproteobacteria</taxon>
        <taxon>Oceanospirillales</taxon>
        <taxon>Halomonadaceae</taxon>
        <taxon>Vreelandella</taxon>
    </lineage>
</organism>
<name>A0A7Y3TW65_9GAMM</name>
<dbReference type="Proteomes" id="UP000588806">
    <property type="component" value="Unassembled WGS sequence"/>
</dbReference>
<accession>A0A7Y3TW65</accession>
<dbReference type="AlphaFoldDB" id="A0A7Y3TW65"/>
<dbReference type="InterPro" id="IPR000515">
    <property type="entry name" value="MetI-like"/>
</dbReference>
<keyword evidence="10" id="KW-1185">Reference proteome</keyword>
<keyword evidence="5 7" id="KW-1133">Transmembrane helix</keyword>
<keyword evidence="2 7" id="KW-0813">Transport</keyword>
<evidence type="ECO:0000259" key="8">
    <source>
        <dbReference type="PROSITE" id="PS50928"/>
    </source>
</evidence>
<feature type="transmembrane region" description="Helical" evidence="7">
    <location>
        <begin position="190"/>
        <end position="213"/>
    </location>
</feature>
<comment type="subcellular location">
    <subcellularLocation>
        <location evidence="1 7">Cell membrane</location>
        <topology evidence="1 7">Multi-pass membrane protein</topology>
    </subcellularLocation>
</comment>
<keyword evidence="6 7" id="KW-0472">Membrane</keyword>
<comment type="similarity">
    <text evidence="7">Belongs to the binding-protein-dependent transport system permease family.</text>
</comment>
<dbReference type="PANTHER" id="PTHR43005">
    <property type="entry name" value="BLR7065 PROTEIN"/>
    <property type="match status" value="1"/>
</dbReference>